<dbReference type="EMBL" id="CP051217">
    <property type="protein sequence ID" value="QJB68686.1"/>
    <property type="molecule type" value="Genomic_DNA"/>
</dbReference>
<sequence length="169" mass="17947">MTIAIRPETPADHAAIYDITKRAFAPMPYSDGDEQDLIDRLRNASALAISLVAEQDGAVVGQVTFTEAFAADGSDGWYALGPVAVEPELQSRKIGAQLIEAGIALLCERGAAGCVLVGNPAYYGRFGFKPFPELCPKGEPTESFQILPLGVAGPSAVISFHPLFHSDQQ</sequence>
<dbReference type="InterPro" id="IPR016181">
    <property type="entry name" value="Acyl_CoA_acyltransferase"/>
</dbReference>
<accession>A0A6H2DLZ8</accession>
<dbReference type="Pfam" id="PF00583">
    <property type="entry name" value="Acetyltransf_1"/>
    <property type="match status" value="1"/>
</dbReference>
<keyword evidence="2" id="KW-0808">Transferase</keyword>
<reference evidence="2 3" key="1">
    <citation type="submission" date="2020-04" db="EMBL/GenBank/DDBJ databases">
        <title>Genome sequence for Sphingorhabdus sp. strain M1.</title>
        <authorList>
            <person name="Park S.-J."/>
        </authorList>
    </citation>
    <scope>NUCLEOTIDE SEQUENCE [LARGE SCALE GENOMIC DNA]</scope>
    <source>
        <strain evidence="2 3">JK6</strain>
    </source>
</reference>
<dbReference type="InterPro" id="IPR000182">
    <property type="entry name" value="GNAT_dom"/>
</dbReference>
<gene>
    <name evidence="2" type="ORF">HF685_04825</name>
</gene>
<dbReference type="CDD" id="cd04301">
    <property type="entry name" value="NAT_SF"/>
    <property type="match status" value="1"/>
</dbReference>
<dbReference type="PANTHER" id="PTHR43617:SF2">
    <property type="entry name" value="UPF0039 PROTEIN SLL0451"/>
    <property type="match status" value="1"/>
</dbReference>
<dbReference type="PROSITE" id="PS51186">
    <property type="entry name" value="GNAT"/>
    <property type="match status" value="1"/>
</dbReference>
<protein>
    <submittedName>
        <fullName evidence="2">N-acetyltransferase</fullName>
    </submittedName>
</protein>
<keyword evidence="3" id="KW-1185">Reference proteome</keyword>
<name>A0A6H2DLZ8_9SPHN</name>
<dbReference type="KEGG" id="phao:HF685_04825"/>
<dbReference type="Gene3D" id="3.40.630.30">
    <property type="match status" value="1"/>
</dbReference>
<dbReference type="RefSeq" id="WP_168818528.1">
    <property type="nucleotide sequence ID" value="NZ_CP051217.1"/>
</dbReference>
<dbReference type="PANTHER" id="PTHR43617">
    <property type="entry name" value="L-AMINO ACID N-ACETYLTRANSFERASE"/>
    <property type="match status" value="1"/>
</dbReference>
<organism evidence="2 3">
    <name type="scientific">Parasphingorhabdus halotolerans</name>
    <dbReference type="NCBI Taxonomy" id="2725558"/>
    <lineage>
        <taxon>Bacteria</taxon>
        <taxon>Pseudomonadati</taxon>
        <taxon>Pseudomonadota</taxon>
        <taxon>Alphaproteobacteria</taxon>
        <taxon>Sphingomonadales</taxon>
        <taxon>Sphingomonadaceae</taxon>
        <taxon>Parasphingorhabdus</taxon>
    </lineage>
</organism>
<dbReference type="GO" id="GO:0016747">
    <property type="term" value="F:acyltransferase activity, transferring groups other than amino-acyl groups"/>
    <property type="evidence" value="ECO:0007669"/>
    <property type="project" value="InterPro"/>
</dbReference>
<proteinExistence type="predicted"/>
<dbReference type="AlphaFoldDB" id="A0A6H2DLZ8"/>
<evidence type="ECO:0000313" key="2">
    <source>
        <dbReference type="EMBL" id="QJB68686.1"/>
    </source>
</evidence>
<dbReference type="InterPro" id="IPR050276">
    <property type="entry name" value="MshD_Acetyltransferase"/>
</dbReference>
<evidence type="ECO:0000259" key="1">
    <source>
        <dbReference type="PROSITE" id="PS51186"/>
    </source>
</evidence>
<feature type="domain" description="N-acetyltransferase" evidence="1">
    <location>
        <begin position="3"/>
        <end position="148"/>
    </location>
</feature>
<evidence type="ECO:0000313" key="3">
    <source>
        <dbReference type="Proteomes" id="UP000501600"/>
    </source>
</evidence>
<dbReference type="SUPFAM" id="SSF55729">
    <property type="entry name" value="Acyl-CoA N-acyltransferases (Nat)"/>
    <property type="match status" value="1"/>
</dbReference>
<dbReference type="Proteomes" id="UP000501600">
    <property type="component" value="Chromosome"/>
</dbReference>